<comment type="subcellular location">
    <subcellularLocation>
        <location evidence="1">Cell membrane</location>
        <topology evidence="1">Multi-pass membrane protein</topology>
    </subcellularLocation>
</comment>
<name>A0A5M6D836_9BACT</name>
<feature type="transmembrane region" description="Helical" evidence="8">
    <location>
        <begin position="121"/>
        <end position="137"/>
    </location>
</feature>
<evidence type="ECO:0000256" key="1">
    <source>
        <dbReference type="ARBA" id="ARBA00004651"/>
    </source>
</evidence>
<dbReference type="InterPro" id="IPR050297">
    <property type="entry name" value="LipidA_mod_glycosyltrf_83"/>
</dbReference>
<feature type="domain" description="Glycosyltransferase RgtA/B/C/D-like" evidence="9">
    <location>
        <begin position="93"/>
        <end position="253"/>
    </location>
</feature>
<reference evidence="10 11" key="1">
    <citation type="submission" date="2019-08" db="EMBL/GenBank/DDBJ databases">
        <authorList>
            <person name="Dhanesh K."/>
            <person name="Kumar G."/>
            <person name="Sasikala C."/>
            <person name="Venkata Ramana C."/>
        </authorList>
    </citation>
    <scope>NUCLEOTIDE SEQUENCE [LARGE SCALE GENOMIC DNA]</scope>
    <source>
        <strain evidence="10 11">JC645</strain>
    </source>
</reference>
<accession>A0A5M6D836</accession>
<dbReference type="GO" id="GO:0010041">
    <property type="term" value="P:response to iron(III) ion"/>
    <property type="evidence" value="ECO:0007669"/>
    <property type="project" value="TreeGrafter"/>
</dbReference>
<dbReference type="GO" id="GO:0009103">
    <property type="term" value="P:lipopolysaccharide biosynthetic process"/>
    <property type="evidence" value="ECO:0007669"/>
    <property type="project" value="UniProtKB-ARBA"/>
</dbReference>
<feature type="transmembrane region" description="Helical" evidence="8">
    <location>
        <begin position="393"/>
        <end position="411"/>
    </location>
</feature>
<keyword evidence="6 8" id="KW-1133">Transmembrane helix</keyword>
<evidence type="ECO:0000313" key="11">
    <source>
        <dbReference type="Proteomes" id="UP000324479"/>
    </source>
</evidence>
<keyword evidence="4 10" id="KW-0808">Transferase</keyword>
<sequence length="583" mass="65266">MLNPYKNRMRTVWNTELFPAQSQRSVSEGGCWRRGRLGAAWIVLLGLASVVLFPNLSYPLIEPDETRYAQIALEMVQSRDWVTPTLGGQAYLDKPPLMYWLTATSFSIFGPNVAAARLPSILSAMATVVLWFAWGRRVLGDRAAWLGAVSLTLCGGFVVAGRFLILDSLLTLFTTACLLAGYIALREDRTCWRWWMTSATLCALGILAKGPVALVLCVPILIANGWLCDNQTRPRWSHWVMFSIPVLVICVPWYFAVATFNPEFVDYFFWEHNFKRFTEGSNHREPFWFYIPVVFAAMFPSSLLLPSAIVFLFRRRERSRLLRSKDLGFLACGSAWILFFFSVSSCKLPPYILPSLPLLAGMLGVMLDQTVLEHQTPCRLAKFLRPFPQRATMILALACFAVIAVDTWIGQTIATRCQVAAVLCVAAFVVAIVLRNRPVAFGRSAWWGTTCVATVVLWLTVAQLVPTIARDRSALVETRKMASSHPDATIVFFGEKPYGARFHLSESATVYFPVEMKSEFVGFLRQQGDVVLVTDDFWINRTQAAVCGTHRLVASTGHKHVYFGQCVSRPVASVVDVQAGVKR</sequence>
<feature type="transmembrane region" description="Helical" evidence="8">
    <location>
        <begin position="417"/>
        <end position="434"/>
    </location>
</feature>
<feature type="transmembrane region" description="Helical" evidence="8">
    <location>
        <begin position="37"/>
        <end position="56"/>
    </location>
</feature>
<dbReference type="PANTHER" id="PTHR33908:SF3">
    <property type="entry name" value="UNDECAPRENYL PHOSPHATE-ALPHA-4-AMINO-4-DEOXY-L-ARABINOSE ARABINOSYL TRANSFERASE"/>
    <property type="match status" value="1"/>
</dbReference>
<evidence type="ECO:0000256" key="6">
    <source>
        <dbReference type="ARBA" id="ARBA00022989"/>
    </source>
</evidence>
<dbReference type="PANTHER" id="PTHR33908">
    <property type="entry name" value="MANNOSYLTRANSFERASE YKCB-RELATED"/>
    <property type="match status" value="1"/>
</dbReference>
<evidence type="ECO:0000256" key="5">
    <source>
        <dbReference type="ARBA" id="ARBA00022692"/>
    </source>
</evidence>
<feature type="transmembrane region" description="Helical" evidence="8">
    <location>
        <begin position="287"/>
        <end position="314"/>
    </location>
</feature>
<keyword evidence="7 8" id="KW-0472">Membrane</keyword>
<keyword evidence="3" id="KW-0328">Glycosyltransferase</keyword>
<keyword evidence="11" id="KW-1185">Reference proteome</keyword>
<evidence type="ECO:0000313" key="10">
    <source>
        <dbReference type="EMBL" id="KAA5543714.1"/>
    </source>
</evidence>
<dbReference type="EMBL" id="VWOX01000005">
    <property type="protein sequence ID" value="KAA5543714.1"/>
    <property type="molecule type" value="Genomic_DNA"/>
</dbReference>
<feature type="transmembrane region" description="Helical" evidence="8">
    <location>
        <begin position="205"/>
        <end position="227"/>
    </location>
</feature>
<proteinExistence type="predicted"/>
<dbReference type="GO" id="GO:0005886">
    <property type="term" value="C:plasma membrane"/>
    <property type="evidence" value="ECO:0007669"/>
    <property type="project" value="UniProtKB-SubCell"/>
</dbReference>
<keyword evidence="2" id="KW-1003">Cell membrane</keyword>
<evidence type="ECO:0000256" key="4">
    <source>
        <dbReference type="ARBA" id="ARBA00022679"/>
    </source>
</evidence>
<feature type="transmembrane region" description="Helical" evidence="8">
    <location>
        <begin position="326"/>
        <end position="345"/>
    </location>
</feature>
<evidence type="ECO:0000256" key="2">
    <source>
        <dbReference type="ARBA" id="ARBA00022475"/>
    </source>
</evidence>
<evidence type="ECO:0000259" key="9">
    <source>
        <dbReference type="Pfam" id="PF13231"/>
    </source>
</evidence>
<dbReference type="Pfam" id="PF13231">
    <property type="entry name" value="PMT_2"/>
    <property type="match status" value="1"/>
</dbReference>
<dbReference type="Proteomes" id="UP000324479">
    <property type="component" value="Unassembled WGS sequence"/>
</dbReference>
<protein>
    <submittedName>
        <fullName evidence="10">Glycosyltransferase family 39 protein</fullName>
    </submittedName>
</protein>
<feature type="transmembrane region" description="Helical" evidence="8">
    <location>
        <begin position="446"/>
        <end position="465"/>
    </location>
</feature>
<dbReference type="GO" id="GO:0016763">
    <property type="term" value="F:pentosyltransferase activity"/>
    <property type="evidence" value="ECO:0007669"/>
    <property type="project" value="TreeGrafter"/>
</dbReference>
<dbReference type="AlphaFoldDB" id="A0A5M6D836"/>
<feature type="transmembrane region" description="Helical" evidence="8">
    <location>
        <begin position="239"/>
        <end position="260"/>
    </location>
</feature>
<feature type="transmembrane region" description="Helical" evidence="8">
    <location>
        <begin position="143"/>
        <end position="161"/>
    </location>
</feature>
<comment type="caution">
    <text evidence="10">The sequence shown here is derived from an EMBL/GenBank/DDBJ whole genome shotgun (WGS) entry which is preliminary data.</text>
</comment>
<evidence type="ECO:0000256" key="7">
    <source>
        <dbReference type="ARBA" id="ARBA00023136"/>
    </source>
</evidence>
<organism evidence="10 11">
    <name type="scientific">Roseiconus nitratireducens</name>
    <dbReference type="NCBI Taxonomy" id="2605748"/>
    <lineage>
        <taxon>Bacteria</taxon>
        <taxon>Pseudomonadati</taxon>
        <taxon>Planctomycetota</taxon>
        <taxon>Planctomycetia</taxon>
        <taxon>Pirellulales</taxon>
        <taxon>Pirellulaceae</taxon>
        <taxon>Roseiconus</taxon>
    </lineage>
</organism>
<keyword evidence="5 8" id="KW-0812">Transmembrane</keyword>
<evidence type="ECO:0000256" key="8">
    <source>
        <dbReference type="SAM" id="Phobius"/>
    </source>
</evidence>
<evidence type="ECO:0000256" key="3">
    <source>
        <dbReference type="ARBA" id="ARBA00022676"/>
    </source>
</evidence>
<gene>
    <name evidence="10" type="ORF">FYK55_11005</name>
</gene>
<dbReference type="InterPro" id="IPR038731">
    <property type="entry name" value="RgtA/B/C-like"/>
</dbReference>